<dbReference type="OrthoDB" id="10284858at2759"/>
<dbReference type="InParanoid" id="A0A084R1M8"/>
<keyword evidence="2" id="KW-1185">Reference proteome</keyword>
<name>A0A084R1M8_STAC4</name>
<organism evidence="1 2">
    <name type="scientific">Stachybotrys chlorohalonatus (strain IBT 40285)</name>
    <dbReference type="NCBI Taxonomy" id="1283841"/>
    <lineage>
        <taxon>Eukaryota</taxon>
        <taxon>Fungi</taxon>
        <taxon>Dikarya</taxon>
        <taxon>Ascomycota</taxon>
        <taxon>Pezizomycotina</taxon>
        <taxon>Sordariomycetes</taxon>
        <taxon>Hypocreomycetidae</taxon>
        <taxon>Hypocreales</taxon>
        <taxon>Stachybotryaceae</taxon>
        <taxon>Stachybotrys</taxon>
    </lineage>
</organism>
<reference evidence="1 2" key="1">
    <citation type="journal article" date="2014" name="BMC Genomics">
        <title>Comparative genome sequencing reveals chemotype-specific gene clusters in the toxigenic black mold Stachybotrys.</title>
        <authorList>
            <person name="Semeiks J."/>
            <person name="Borek D."/>
            <person name="Otwinowski Z."/>
            <person name="Grishin N.V."/>
        </authorList>
    </citation>
    <scope>NUCLEOTIDE SEQUENCE [LARGE SCALE GENOMIC DNA]</scope>
    <source>
        <strain evidence="1 2">IBT 40285</strain>
    </source>
</reference>
<dbReference type="Proteomes" id="UP000028524">
    <property type="component" value="Unassembled WGS sequence"/>
</dbReference>
<accession>A0A084R1M8</accession>
<dbReference type="OMA" id="DWETICS"/>
<dbReference type="HOGENOM" id="CLU_702431_0_0_1"/>
<evidence type="ECO:0000313" key="1">
    <source>
        <dbReference type="EMBL" id="KFA70113.1"/>
    </source>
</evidence>
<evidence type="ECO:0000313" key="2">
    <source>
        <dbReference type="Proteomes" id="UP000028524"/>
    </source>
</evidence>
<sequence>MEVENQSLCRTSVESSPYTATQQGWIRYSDDEPRHFQEIKTAFATSLVLTALPDSADTPTSLFYQPWKTHQALYEWFTNATAASRHSSPPSRGSLQLLICPTHDMFMIFSTRIGSLRASQPKHGYGSTAFRKSQWLYRETKPYPVTLAYDMDIPGWMGHSSAKYFSSTASTIAVVLPESIRHLKSLVQGLNSDLLEALETPIRIPALLSHPLAFSLLFTDLAISDMDNGSKSQTQIDGILKTISYQYQDLPSSTSSDSDDLSMLASDAVAAYVDITEDITAIQCMSRSLEQLNKETRLFDDCAFPTTSDNTESRYAINYWTSCLKAKLTTIETQRASWLDNASTALQSIQTAAERKSQQSNQILAKLSWQETTSVTGAALITMIFLPVALKASQCKRPYFLNDFPATSATTRTGPGKQ</sequence>
<proteinExistence type="predicted"/>
<dbReference type="EMBL" id="KL659308">
    <property type="protein sequence ID" value="KFA70113.1"/>
    <property type="molecule type" value="Genomic_DNA"/>
</dbReference>
<protein>
    <submittedName>
        <fullName evidence="1">Uncharacterized protein</fullName>
    </submittedName>
</protein>
<dbReference type="AlphaFoldDB" id="A0A084R1M8"/>
<gene>
    <name evidence="1" type="ORF">S40285_10094</name>
</gene>